<dbReference type="InterPro" id="IPR003400">
    <property type="entry name" value="ExbD"/>
</dbReference>
<keyword evidence="7" id="KW-0653">Protein transport</keyword>
<organism evidence="8 9">
    <name type="scientific">Roseimaritima ulvae</name>
    <dbReference type="NCBI Taxonomy" id="980254"/>
    <lineage>
        <taxon>Bacteria</taxon>
        <taxon>Pseudomonadati</taxon>
        <taxon>Planctomycetota</taxon>
        <taxon>Planctomycetia</taxon>
        <taxon>Pirellulales</taxon>
        <taxon>Pirellulaceae</taxon>
        <taxon>Roseimaritima</taxon>
    </lineage>
</organism>
<evidence type="ECO:0000313" key="8">
    <source>
        <dbReference type="EMBL" id="QEG42793.1"/>
    </source>
</evidence>
<proteinExistence type="inferred from homology"/>
<dbReference type="Proteomes" id="UP000325286">
    <property type="component" value="Chromosome"/>
</dbReference>
<sequence length="150" mass="16607">MRVKNKHTELAEADLTPMIDMTFQLIAFFMVLINFAQTESHDQVKLPSSQLIKPPEEPFEFPIVLHVSQDATIFLGGKDYTADSLARGLKAELAVARAQEMGPEDANVIIRAHRNTAAGEVQEVIRACQALNFVNFGLRAKEDLGRKGEG</sequence>
<dbReference type="RefSeq" id="WP_068142147.1">
    <property type="nucleotide sequence ID" value="NZ_CP042914.1"/>
</dbReference>
<evidence type="ECO:0000256" key="2">
    <source>
        <dbReference type="ARBA" id="ARBA00005811"/>
    </source>
</evidence>
<keyword evidence="6" id="KW-0472">Membrane</keyword>
<gene>
    <name evidence="8" type="primary">exbD_1</name>
    <name evidence="8" type="ORF">UC8_48350</name>
</gene>
<dbReference type="Gene3D" id="3.30.420.270">
    <property type="match status" value="1"/>
</dbReference>
<dbReference type="OrthoDB" id="284492at2"/>
<evidence type="ECO:0000256" key="5">
    <source>
        <dbReference type="ARBA" id="ARBA00022989"/>
    </source>
</evidence>
<dbReference type="Pfam" id="PF02472">
    <property type="entry name" value="ExbD"/>
    <property type="match status" value="1"/>
</dbReference>
<dbReference type="PANTHER" id="PTHR30558">
    <property type="entry name" value="EXBD MEMBRANE COMPONENT OF PMF-DRIVEN MACROMOLECULE IMPORT SYSTEM"/>
    <property type="match status" value="1"/>
</dbReference>
<dbReference type="EMBL" id="CP042914">
    <property type="protein sequence ID" value="QEG42793.1"/>
    <property type="molecule type" value="Genomic_DNA"/>
</dbReference>
<keyword evidence="5" id="KW-1133">Transmembrane helix</keyword>
<keyword evidence="9" id="KW-1185">Reference proteome</keyword>
<evidence type="ECO:0000256" key="3">
    <source>
        <dbReference type="ARBA" id="ARBA00022475"/>
    </source>
</evidence>
<dbReference type="GO" id="GO:0022857">
    <property type="term" value="F:transmembrane transporter activity"/>
    <property type="evidence" value="ECO:0007669"/>
    <property type="project" value="InterPro"/>
</dbReference>
<evidence type="ECO:0000256" key="6">
    <source>
        <dbReference type="ARBA" id="ARBA00023136"/>
    </source>
</evidence>
<protein>
    <submittedName>
        <fullName evidence="8">Biopolymer transport protein ExbD</fullName>
    </submittedName>
</protein>
<accession>A0A5B9R890</accession>
<dbReference type="PANTHER" id="PTHR30558:SF3">
    <property type="entry name" value="BIOPOLYMER TRANSPORT PROTEIN EXBD-RELATED"/>
    <property type="match status" value="1"/>
</dbReference>
<reference evidence="8 9" key="1">
    <citation type="submission" date="2019-08" db="EMBL/GenBank/DDBJ databases">
        <title>Deep-cultivation of Planctomycetes and their phenomic and genomic characterization uncovers novel biology.</title>
        <authorList>
            <person name="Wiegand S."/>
            <person name="Jogler M."/>
            <person name="Boedeker C."/>
            <person name="Pinto D."/>
            <person name="Vollmers J."/>
            <person name="Rivas-Marin E."/>
            <person name="Kohn T."/>
            <person name="Peeters S.H."/>
            <person name="Heuer A."/>
            <person name="Rast P."/>
            <person name="Oberbeckmann S."/>
            <person name="Bunk B."/>
            <person name="Jeske O."/>
            <person name="Meyerdierks A."/>
            <person name="Storesund J.E."/>
            <person name="Kallscheuer N."/>
            <person name="Luecker S."/>
            <person name="Lage O.M."/>
            <person name="Pohl T."/>
            <person name="Merkel B.J."/>
            <person name="Hornburger P."/>
            <person name="Mueller R.-W."/>
            <person name="Bruemmer F."/>
            <person name="Labrenz M."/>
            <person name="Spormann A.M."/>
            <person name="Op den Camp H."/>
            <person name="Overmann J."/>
            <person name="Amann R."/>
            <person name="Jetten M.S.M."/>
            <person name="Mascher T."/>
            <person name="Medema M.H."/>
            <person name="Devos D.P."/>
            <person name="Kaster A.-K."/>
            <person name="Ovreas L."/>
            <person name="Rohde M."/>
            <person name="Galperin M.Y."/>
            <person name="Jogler C."/>
        </authorList>
    </citation>
    <scope>NUCLEOTIDE SEQUENCE [LARGE SCALE GENOMIC DNA]</scope>
    <source>
        <strain evidence="8 9">UC8</strain>
    </source>
</reference>
<name>A0A5B9R890_9BACT</name>
<keyword evidence="3" id="KW-1003">Cell membrane</keyword>
<dbReference type="GO" id="GO:0015031">
    <property type="term" value="P:protein transport"/>
    <property type="evidence" value="ECO:0007669"/>
    <property type="project" value="UniProtKB-KW"/>
</dbReference>
<evidence type="ECO:0000256" key="4">
    <source>
        <dbReference type="ARBA" id="ARBA00022692"/>
    </source>
</evidence>
<dbReference type="KEGG" id="rul:UC8_48350"/>
<evidence type="ECO:0000256" key="1">
    <source>
        <dbReference type="ARBA" id="ARBA00004162"/>
    </source>
</evidence>
<comment type="similarity">
    <text evidence="2 7">Belongs to the ExbD/TolR family.</text>
</comment>
<keyword evidence="7" id="KW-0813">Transport</keyword>
<comment type="subcellular location">
    <subcellularLocation>
        <location evidence="1">Cell membrane</location>
        <topology evidence="1">Single-pass membrane protein</topology>
    </subcellularLocation>
    <subcellularLocation>
        <location evidence="7">Cell membrane</location>
        <topology evidence="7">Single-pass type II membrane protein</topology>
    </subcellularLocation>
</comment>
<evidence type="ECO:0000256" key="7">
    <source>
        <dbReference type="RuleBase" id="RU003879"/>
    </source>
</evidence>
<evidence type="ECO:0000313" key="9">
    <source>
        <dbReference type="Proteomes" id="UP000325286"/>
    </source>
</evidence>
<dbReference type="GO" id="GO:0005886">
    <property type="term" value="C:plasma membrane"/>
    <property type="evidence" value="ECO:0007669"/>
    <property type="project" value="UniProtKB-SubCell"/>
</dbReference>
<dbReference type="AlphaFoldDB" id="A0A5B9R890"/>
<keyword evidence="4 7" id="KW-0812">Transmembrane</keyword>